<protein>
    <submittedName>
        <fullName evidence="1">Uncharacterized protein</fullName>
    </submittedName>
</protein>
<gene>
    <name evidence="1" type="ORF">RF687_08800</name>
</gene>
<accession>A0AAW8LC05</accession>
<dbReference type="RefSeq" id="WP_308680037.1">
    <property type="nucleotide sequence ID" value="NZ_JAMZMF010000012.1"/>
</dbReference>
<evidence type="ECO:0000313" key="2">
    <source>
        <dbReference type="Proteomes" id="UP001230065"/>
    </source>
</evidence>
<dbReference type="EMBL" id="JAMZMF010000012">
    <property type="protein sequence ID" value="MDR0178040.1"/>
    <property type="molecule type" value="Genomic_DNA"/>
</dbReference>
<evidence type="ECO:0000313" key="1">
    <source>
        <dbReference type="EMBL" id="MDR0178040.1"/>
    </source>
</evidence>
<name>A0AAW8LC05_9ACTO</name>
<organism evidence="1 2">
    <name type="scientific">Actinomyces oris</name>
    <dbReference type="NCBI Taxonomy" id="544580"/>
    <lineage>
        <taxon>Bacteria</taxon>
        <taxon>Bacillati</taxon>
        <taxon>Actinomycetota</taxon>
        <taxon>Actinomycetes</taxon>
        <taxon>Actinomycetales</taxon>
        <taxon>Actinomycetaceae</taxon>
        <taxon>Actinomyces</taxon>
    </lineage>
</organism>
<sequence length="161" mass="17695">MGLMEEEIRHLADEMAPSAAGMMTSLALDYPPIETTLRAVAWTCWKCGVVSPAFGLVHVEDFTGPWDVISTVQGIELDRDLLLATGSPLASTIKVRRSRTRGTSLLSSGCMRCDALFGPYFIDEEIMGILASDSVATMPIVVQLKRPQLEFFILDAMRKAR</sequence>
<proteinExistence type="predicted"/>
<dbReference type="AlphaFoldDB" id="A0AAW8LC05"/>
<comment type="caution">
    <text evidence="1">The sequence shown here is derived from an EMBL/GenBank/DDBJ whole genome shotgun (WGS) entry which is preliminary data.</text>
</comment>
<reference evidence="1" key="1">
    <citation type="submission" date="2022-06" db="EMBL/GenBank/DDBJ databases">
        <title>Draft Genome Sequences of Three Actinomyces oris Strains, Isolated from Healthy Human Feces.</title>
        <authorList>
            <person name="Ye Y."/>
            <person name="Liu C."/>
            <person name="Zhao J."/>
            <person name="Xu J."/>
            <person name="Huang H."/>
            <person name="Wang B."/>
            <person name="Wei J."/>
            <person name="Jing X."/>
        </authorList>
    </citation>
    <scope>NUCLEOTIDE SEQUENCE</scope>
    <source>
        <strain evidence="1">CNGBCC1803727</strain>
    </source>
</reference>
<dbReference type="Proteomes" id="UP001230065">
    <property type="component" value="Unassembled WGS sequence"/>
</dbReference>